<dbReference type="AlphaFoldDB" id="A0A0D3JI23"/>
<dbReference type="Proteomes" id="UP000013827">
    <property type="component" value="Unassembled WGS sequence"/>
</dbReference>
<evidence type="ECO:0000313" key="3">
    <source>
        <dbReference type="Proteomes" id="UP000013827"/>
    </source>
</evidence>
<reference evidence="3" key="1">
    <citation type="journal article" date="2013" name="Nature">
        <title>Pan genome of the phytoplankton Emiliania underpins its global distribution.</title>
        <authorList>
            <person name="Read B.A."/>
            <person name="Kegel J."/>
            <person name="Klute M.J."/>
            <person name="Kuo A."/>
            <person name="Lefebvre S.C."/>
            <person name="Maumus F."/>
            <person name="Mayer C."/>
            <person name="Miller J."/>
            <person name="Monier A."/>
            <person name="Salamov A."/>
            <person name="Young J."/>
            <person name="Aguilar M."/>
            <person name="Claverie J.M."/>
            <person name="Frickenhaus S."/>
            <person name="Gonzalez K."/>
            <person name="Herman E.K."/>
            <person name="Lin Y.C."/>
            <person name="Napier J."/>
            <person name="Ogata H."/>
            <person name="Sarno A.F."/>
            <person name="Shmutz J."/>
            <person name="Schroeder D."/>
            <person name="de Vargas C."/>
            <person name="Verret F."/>
            <person name="von Dassow P."/>
            <person name="Valentin K."/>
            <person name="Van de Peer Y."/>
            <person name="Wheeler G."/>
            <person name="Dacks J.B."/>
            <person name="Delwiche C.F."/>
            <person name="Dyhrman S.T."/>
            <person name="Glockner G."/>
            <person name="John U."/>
            <person name="Richards T."/>
            <person name="Worden A.Z."/>
            <person name="Zhang X."/>
            <person name="Grigoriev I.V."/>
            <person name="Allen A.E."/>
            <person name="Bidle K."/>
            <person name="Borodovsky M."/>
            <person name="Bowler C."/>
            <person name="Brownlee C."/>
            <person name="Cock J.M."/>
            <person name="Elias M."/>
            <person name="Gladyshev V.N."/>
            <person name="Groth M."/>
            <person name="Guda C."/>
            <person name="Hadaegh A."/>
            <person name="Iglesias-Rodriguez M.D."/>
            <person name="Jenkins J."/>
            <person name="Jones B.M."/>
            <person name="Lawson T."/>
            <person name="Leese F."/>
            <person name="Lindquist E."/>
            <person name="Lobanov A."/>
            <person name="Lomsadze A."/>
            <person name="Malik S.B."/>
            <person name="Marsh M.E."/>
            <person name="Mackinder L."/>
            <person name="Mock T."/>
            <person name="Mueller-Roeber B."/>
            <person name="Pagarete A."/>
            <person name="Parker M."/>
            <person name="Probert I."/>
            <person name="Quesneville H."/>
            <person name="Raines C."/>
            <person name="Rensing S.A."/>
            <person name="Riano-Pachon D.M."/>
            <person name="Richier S."/>
            <person name="Rokitta S."/>
            <person name="Shiraiwa Y."/>
            <person name="Soanes D.M."/>
            <person name="van der Giezen M."/>
            <person name="Wahlund T.M."/>
            <person name="Williams B."/>
            <person name="Wilson W."/>
            <person name="Wolfe G."/>
            <person name="Wurch L.L."/>
        </authorList>
    </citation>
    <scope>NUCLEOTIDE SEQUENCE</scope>
</reference>
<organism evidence="2 3">
    <name type="scientific">Emiliania huxleyi (strain CCMP1516)</name>
    <dbReference type="NCBI Taxonomy" id="280463"/>
    <lineage>
        <taxon>Eukaryota</taxon>
        <taxon>Haptista</taxon>
        <taxon>Haptophyta</taxon>
        <taxon>Prymnesiophyceae</taxon>
        <taxon>Isochrysidales</taxon>
        <taxon>Noelaerhabdaceae</taxon>
        <taxon>Emiliania</taxon>
    </lineage>
</organism>
<dbReference type="PaxDb" id="2903-EOD23158"/>
<evidence type="ECO:0000259" key="1">
    <source>
        <dbReference type="PROSITE" id="PS50144"/>
    </source>
</evidence>
<dbReference type="RefSeq" id="XP_005775587.1">
    <property type="nucleotide sequence ID" value="XM_005775530.1"/>
</dbReference>
<feature type="domain" description="MATH" evidence="1">
    <location>
        <begin position="1"/>
        <end position="24"/>
    </location>
</feature>
<name>A0A0D3JI23_EMIH1</name>
<keyword evidence="3" id="KW-1185">Reference proteome</keyword>
<sequence length="396" mass="42454">MVSLKDVISSGFLLDDELVVSAKVRLAPSPQLRLHSVGDRLYYNGTSRTVESGTRLTHGALGVVAGPGEGEYWGEGLQLRFGGGESVSCYLGTLSRERPPPLPGGFALDDTVYFSGSSSSFENGERGTVVGPATLASHKGKGLAVLFDGNKGTVQVFLNQLSREPPQLPGGYNVGDSVYFSGTSWFFGTSEFFAEGDKLVHGQRGVVTGRVVGEDGDVAVMFPGNTESIDCYLSELSPDRPPPLPGGYSVGEQVYYTGGAEKKKNGDRLVYGARAVVAGPAGGDDYAGKGLALLFNGNKKSYDSLLTTLTRDPPRLSDGHRRGDRRFCREEGFSRDEPGEVAGPAMDEHVGKGLQLRFADGALRDCRWEDLSEQRPAVNAWESPLLELMLARFNTL</sequence>
<dbReference type="HOGENOM" id="CLU_802740_0_0_1"/>
<accession>A0A0D3JI23</accession>
<reference evidence="2" key="2">
    <citation type="submission" date="2024-10" db="UniProtKB">
        <authorList>
            <consortium name="EnsemblProtists"/>
        </authorList>
    </citation>
    <scope>IDENTIFICATION</scope>
</reference>
<protein>
    <recommendedName>
        <fullName evidence="1">MATH domain-containing protein</fullName>
    </recommendedName>
</protein>
<dbReference type="InterPro" id="IPR002083">
    <property type="entry name" value="MATH/TRAF_dom"/>
</dbReference>
<dbReference type="PROSITE" id="PS50144">
    <property type="entry name" value="MATH"/>
    <property type="match status" value="1"/>
</dbReference>
<evidence type="ECO:0000313" key="2">
    <source>
        <dbReference type="EnsemblProtists" id="EOD23158"/>
    </source>
</evidence>
<dbReference type="KEGG" id="ehx:EMIHUDRAFT_447851"/>
<dbReference type="EnsemblProtists" id="EOD23158">
    <property type="protein sequence ID" value="EOD23158"/>
    <property type="gene ID" value="EMIHUDRAFT_447851"/>
</dbReference>
<dbReference type="GeneID" id="17268705"/>
<proteinExistence type="predicted"/>